<accession>A0AAD4DU28</accession>
<gene>
    <name evidence="2" type="ORF">F5891DRAFT_1064275</name>
</gene>
<protein>
    <submittedName>
        <fullName evidence="2">Uncharacterized protein</fullName>
    </submittedName>
</protein>
<evidence type="ECO:0000313" key="2">
    <source>
        <dbReference type="EMBL" id="KAG1893960.1"/>
    </source>
</evidence>
<name>A0AAD4DU28_9AGAM</name>
<sequence length="190" mass="20438">VNGAARIPPGFFDDTLREANLRTGLSQSHGPTLAPSQSTLSRLSTFWRLFKPHGATESDIQPRSRSLSWNRNRVSGILRRRDGSDVQLREVDVPYTAGKPRNYHARKKKSAPSSSRPSNACTAQNLSGPAQSASPSSQLPPSTTTSALSAVPGTTGAGETISHPHITSAGWRVRFVGWVCCIPIQNADSH</sequence>
<reference evidence="2" key="1">
    <citation type="journal article" date="2020" name="New Phytol.">
        <title>Comparative genomics reveals dynamic genome evolution in host specialist ectomycorrhizal fungi.</title>
        <authorList>
            <person name="Lofgren L.A."/>
            <person name="Nguyen N.H."/>
            <person name="Vilgalys R."/>
            <person name="Ruytinx J."/>
            <person name="Liao H.L."/>
            <person name="Branco S."/>
            <person name="Kuo A."/>
            <person name="LaButti K."/>
            <person name="Lipzen A."/>
            <person name="Andreopoulos W."/>
            <person name="Pangilinan J."/>
            <person name="Riley R."/>
            <person name="Hundley H."/>
            <person name="Na H."/>
            <person name="Barry K."/>
            <person name="Grigoriev I.V."/>
            <person name="Stajich J.E."/>
            <person name="Kennedy P.G."/>
        </authorList>
    </citation>
    <scope>NUCLEOTIDE SEQUENCE</scope>
    <source>
        <strain evidence="2">FC203</strain>
    </source>
</reference>
<organism evidence="2 3">
    <name type="scientific">Suillus fuscotomentosus</name>
    <dbReference type="NCBI Taxonomy" id="1912939"/>
    <lineage>
        <taxon>Eukaryota</taxon>
        <taxon>Fungi</taxon>
        <taxon>Dikarya</taxon>
        <taxon>Basidiomycota</taxon>
        <taxon>Agaricomycotina</taxon>
        <taxon>Agaricomycetes</taxon>
        <taxon>Agaricomycetidae</taxon>
        <taxon>Boletales</taxon>
        <taxon>Suillineae</taxon>
        <taxon>Suillaceae</taxon>
        <taxon>Suillus</taxon>
    </lineage>
</organism>
<feature type="region of interest" description="Disordered" evidence="1">
    <location>
        <begin position="92"/>
        <end position="163"/>
    </location>
</feature>
<evidence type="ECO:0000256" key="1">
    <source>
        <dbReference type="SAM" id="MobiDB-lite"/>
    </source>
</evidence>
<feature type="compositionally biased region" description="Polar residues" evidence="1">
    <location>
        <begin position="119"/>
        <end position="128"/>
    </location>
</feature>
<dbReference type="AlphaFoldDB" id="A0AAD4DU28"/>
<proteinExistence type="predicted"/>
<dbReference type="EMBL" id="JABBWK010000087">
    <property type="protein sequence ID" value="KAG1893960.1"/>
    <property type="molecule type" value="Genomic_DNA"/>
</dbReference>
<feature type="compositionally biased region" description="Low complexity" evidence="1">
    <location>
        <begin position="129"/>
        <end position="150"/>
    </location>
</feature>
<keyword evidence="3" id="KW-1185">Reference proteome</keyword>
<feature type="non-terminal residue" evidence="2">
    <location>
        <position position="190"/>
    </location>
</feature>
<feature type="compositionally biased region" description="Basic residues" evidence="1">
    <location>
        <begin position="101"/>
        <end position="110"/>
    </location>
</feature>
<feature type="non-terminal residue" evidence="2">
    <location>
        <position position="1"/>
    </location>
</feature>
<evidence type="ECO:0000313" key="3">
    <source>
        <dbReference type="Proteomes" id="UP001195769"/>
    </source>
</evidence>
<dbReference type="RefSeq" id="XP_041219536.1">
    <property type="nucleotide sequence ID" value="XM_041363045.1"/>
</dbReference>
<comment type="caution">
    <text evidence="2">The sequence shown here is derived from an EMBL/GenBank/DDBJ whole genome shotgun (WGS) entry which is preliminary data.</text>
</comment>
<dbReference type="Proteomes" id="UP001195769">
    <property type="component" value="Unassembled WGS sequence"/>
</dbReference>
<dbReference type="GeneID" id="64657343"/>